<dbReference type="Proteomes" id="UP000274131">
    <property type="component" value="Unassembled WGS sequence"/>
</dbReference>
<evidence type="ECO:0000256" key="3">
    <source>
        <dbReference type="SAM" id="SignalP"/>
    </source>
</evidence>
<reference evidence="7" key="1">
    <citation type="submission" date="2017-02" db="UniProtKB">
        <authorList>
            <consortium name="WormBaseParasite"/>
        </authorList>
    </citation>
    <scope>IDENTIFICATION</scope>
</reference>
<sequence>MLRILLTTIGLLLASNSLVYGQNSYSNRVDCFPEPGVTKELCAARYCQWDDNANSTARAMNVPLCYFPKTTGYLVESNTGDTYIISRKNVTSNDKNNPPNPYLNEGETEYSLKVTVSRYGPALRVWIGPNEGPKRFEPDIDLLKPDPVGDIDLKFEANEGPPFSFVIKRISTGAKIWDTSIGKSAMFSTSVQKT</sequence>
<dbReference type="SMART" id="SM00018">
    <property type="entry name" value="PD"/>
    <property type="match status" value="1"/>
</dbReference>
<dbReference type="OrthoDB" id="1334205at2759"/>
<evidence type="ECO:0000313" key="6">
    <source>
        <dbReference type="Proteomes" id="UP000274131"/>
    </source>
</evidence>
<feature type="domain" description="P-type" evidence="4">
    <location>
        <begin position="16"/>
        <end position="69"/>
    </location>
</feature>
<evidence type="ECO:0000256" key="1">
    <source>
        <dbReference type="ARBA" id="ARBA00023157"/>
    </source>
</evidence>
<protein>
    <submittedName>
        <fullName evidence="7">P-type domain-containing protein</fullName>
    </submittedName>
</protein>
<dbReference type="Gene3D" id="4.10.110.10">
    <property type="entry name" value="Spasmolytic Protein, domain 1"/>
    <property type="match status" value="1"/>
</dbReference>
<feature type="chain" id="PRO_5043122413" evidence="3">
    <location>
        <begin position="22"/>
        <end position="194"/>
    </location>
</feature>
<dbReference type="PROSITE" id="PS51448">
    <property type="entry name" value="P_TREFOIL_2"/>
    <property type="match status" value="1"/>
</dbReference>
<evidence type="ECO:0000313" key="7">
    <source>
        <dbReference type="WBParaSite" id="EVEC_0000079601-mRNA-1"/>
    </source>
</evidence>
<reference evidence="5 6" key="2">
    <citation type="submission" date="2018-10" db="EMBL/GenBank/DDBJ databases">
        <authorList>
            <consortium name="Pathogen Informatics"/>
        </authorList>
    </citation>
    <scope>NUCLEOTIDE SEQUENCE [LARGE SCALE GENOMIC DNA]</scope>
</reference>
<dbReference type="InterPro" id="IPR044913">
    <property type="entry name" value="P_trefoil_dom_sf"/>
</dbReference>
<evidence type="ECO:0000259" key="4">
    <source>
        <dbReference type="PROSITE" id="PS51448"/>
    </source>
</evidence>
<dbReference type="EMBL" id="UXUI01001116">
    <property type="protein sequence ID" value="VDD85391.1"/>
    <property type="molecule type" value="Genomic_DNA"/>
</dbReference>
<keyword evidence="6" id="KW-1185">Reference proteome</keyword>
<feature type="signal peptide" evidence="3">
    <location>
        <begin position="1"/>
        <end position="21"/>
    </location>
</feature>
<dbReference type="SUPFAM" id="SSF57492">
    <property type="entry name" value="Trefoil"/>
    <property type="match status" value="1"/>
</dbReference>
<evidence type="ECO:0000313" key="5">
    <source>
        <dbReference type="EMBL" id="VDD85391.1"/>
    </source>
</evidence>
<organism evidence="7">
    <name type="scientific">Enterobius vermicularis</name>
    <name type="common">Human pinworm</name>
    <dbReference type="NCBI Taxonomy" id="51028"/>
    <lineage>
        <taxon>Eukaryota</taxon>
        <taxon>Metazoa</taxon>
        <taxon>Ecdysozoa</taxon>
        <taxon>Nematoda</taxon>
        <taxon>Chromadorea</taxon>
        <taxon>Rhabditida</taxon>
        <taxon>Spirurina</taxon>
        <taxon>Oxyuridomorpha</taxon>
        <taxon>Oxyuroidea</taxon>
        <taxon>Oxyuridae</taxon>
        <taxon>Enterobius</taxon>
    </lineage>
</organism>
<keyword evidence="3" id="KW-0732">Signal</keyword>
<evidence type="ECO:0000256" key="2">
    <source>
        <dbReference type="PROSITE-ProRule" id="PRU00779"/>
    </source>
</evidence>
<dbReference type="InterPro" id="IPR000519">
    <property type="entry name" value="P_trefoil_dom"/>
</dbReference>
<dbReference type="WBParaSite" id="EVEC_0000079601-mRNA-1">
    <property type="protein sequence ID" value="EVEC_0000079601-mRNA-1"/>
    <property type="gene ID" value="EVEC_0000079601"/>
</dbReference>
<dbReference type="CDD" id="cd00111">
    <property type="entry name" value="Trefoil"/>
    <property type="match status" value="1"/>
</dbReference>
<name>A0A0N4UTW9_ENTVE</name>
<dbReference type="AlphaFoldDB" id="A0A0N4UTW9"/>
<proteinExistence type="predicted"/>
<comment type="caution">
    <text evidence="2">Lacks conserved residue(s) required for the propagation of feature annotation.</text>
</comment>
<keyword evidence="1" id="KW-1015">Disulfide bond</keyword>
<accession>A0A0N4UTW9</accession>
<dbReference type="STRING" id="51028.A0A0N4UTW9"/>
<dbReference type="Pfam" id="PF00088">
    <property type="entry name" value="Trefoil"/>
    <property type="match status" value="1"/>
</dbReference>
<gene>
    <name evidence="5" type="ORF">EVEC_LOCUS534</name>
</gene>